<reference evidence="5" key="1">
    <citation type="submission" date="2022-11" db="UniProtKB">
        <authorList>
            <consortium name="WormBaseParasite"/>
        </authorList>
    </citation>
    <scope>IDENTIFICATION</scope>
</reference>
<evidence type="ECO:0000256" key="2">
    <source>
        <dbReference type="ARBA" id="ARBA00022448"/>
    </source>
</evidence>
<dbReference type="WBParaSite" id="PEQ_0000206501-mRNA-1">
    <property type="protein sequence ID" value="PEQ_0000206501-mRNA-1"/>
    <property type="gene ID" value="PEQ_0000206501"/>
</dbReference>
<sequence length="68" mass="7648">MMNLVDRHSLEDIVKKASSEDPDVQMAAVQQARKLLSSDRNPPIDDLIASGILPILVHCLRSPKYIFF</sequence>
<dbReference type="InterPro" id="IPR000225">
    <property type="entry name" value="Armadillo"/>
</dbReference>
<dbReference type="GO" id="GO:0015031">
    <property type="term" value="P:protein transport"/>
    <property type="evidence" value="ECO:0007669"/>
    <property type="project" value="UniProtKB-KW"/>
</dbReference>
<dbReference type="PANTHER" id="PTHR23316">
    <property type="entry name" value="IMPORTIN ALPHA"/>
    <property type="match status" value="1"/>
</dbReference>
<keyword evidence="2" id="KW-0813">Transport</keyword>
<dbReference type="SUPFAM" id="SSF48371">
    <property type="entry name" value="ARM repeat"/>
    <property type="match status" value="1"/>
</dbReference>
<dbReference type="Proteomes" id="UP000887564">
    <property type="component" value="Unplaced"/>
</dbReference>
<dbReference type="AlphaFoldDB" id="A0A914RBH0"/>
<proteinExistence type="inferred from homology"/>
<keyword evidence="4" id="KW-1185">Reference proteome</keyword>
<dbReference type="Pfam" id="PF00514">
    <property type="entry name" value="Arm"/>
    <property type="match status" value="1"/>
</dbReference>
<evidence type="ECO:0000256" key="3">
    <source>
        <dbReference type="ARBA" id="ARBA00022927"/>
    </source>
</evidence>
<evidence type="ECO:0000313" key="5">
    <source>
        <dbReference type="WBParaSite" id="PEQ_0000206501-mRNA-1"/>
    </source>
</evidence>
<evidence type="ECO:0000256" key="1">
    <source>
        <dbReference type="ARBA" id="ARBA00010394"/>
    </source>
</evidence>
<organism evidence="4 5">
    <name type="scientific">Parascaris equorum</name>
    <name type="common">Equine roundworm</name>
    <dbReference type="NCBI Taxonomy" id="6256"/>
    <lineage>
        <taxon>Eukaryota</taxon>
        <taxon>Metazoa</taxon>
        <taxon>Ecdysozoa</taxon>
        <taxon>Nematoda</taxon>
        <taxon>Chromadorea</taxon>
        <taxon>Rhabditida</taxon>
        <taxon>Spirurina</taxon>
        <taxon>Ascaridomorpha</taxon>
        <taxon>Ascaridoidea</taxon>
        <taxon>Ascarididae</taxon>
        <taxon>Parascaris</taxon>
    </lineage>
</organism>
<comment type="similarity">
    <text evidence="1">Belongs to the importin alpha family.</text>
</comment>
<dbReference type="InterPro" id="IPR016024">
    <property type="entry name" value="ARM-type_fold"/>
</dbReference>
<dbReference type="InterPro" id="IPR011989">
    <property type="entry name" value="ARM-like"/>
</dbReference>
<evidence type="ECO:0000313" key="4">
    <source>
        <dbReference type="Proteomes" id="UP000887564"/>
    </source>
</evidence>
<protein>
    <submittedName>
        <fullName evidence="5">Uncharacterized protein</fullName>
    </submittedName>
</protein>
<name>A0A914RBH0_PAREQ</name>
<keyword evidence="3" id="KW-0653">Protein transport</keyword>
<accession>A0A914RBH0</accession>
<dbReference type="Gene3D" id="1.25.10.10">
    <property type="entry name" value="Leucine-rich Repeat Variant"/>
    <property type="match status" value="1"/>
</dbReference>